<dbReference type="STRING" id="197461.A3843_08205"/>
<dbReference type="Gene3D" id="1.10.10.2840">
    <property type="entry name" value="PucR C-terminal helix-turn-helix domain"/>
    <property type="match status" value="1"/>
</dbReference>
<accession>A0A1U7JJ26</accession>
<evidence type="ECO:0000259" key="2">
    <source>
        <dbReference type="Pfam" id="PF05651"/>
    </source>
</evidence>
<dbReference type="EMBL" id="LVVZ01000014">
    <property type="protein sequence ID" value="OKL44698.1"/>
    <property type="molecule type" value="Genomic_DNA"/>
</dbReference>
<proteinExistence type="inferred from homology"/>
<evidence type="ECO:0000313" key="5">
    <source>
        <dbReference type="EMBL" id="OKL44698.1"/>
    </source>
</evidence>
<dbReference type="Pfam" id="PF05651">
    <property type="entry name" value="Diacid_rec"/>
    <property type="match status" value="1"/>
</dbReference>
<dbReference type="InterPro" id="IPR041522">
    <property type="entry name" value="CdaR_GGDEF"/>
</dbReference>
<keyword evidence="6" id="KW-1185">Reference proteome</keyword>
<dbReference type="PANTHER" id="PTHR33744">
    <property type="entry name" value="CARBOHYDRATE DIACID REGULATOR"/>
    <property type="match status" value="1"/>
</dbReference>
<dbReference type="Pfam" id="PF17853">
    <property type="entry name" value="GGDEF_2"/>
    <property type="match status" value="1"/>
</dbReference>
<dbReference type="InterPro" id="IPR042070">
    <property type="entry name" value="PucR_C-HTH_sf"/>
</dbReference>
<dbReference type="AlphaFoldDB" id="A0A1U7JJ26"/>
<name>A0A1U7JJ26_9HYPH</name>
<feature type="domain" description="Putative sugar diacid recognition" evidence="2">
    <location>
        <begin position="23"/>
        <end position="155"/>
    </location>
</feature>
<gene>
    <name evidence="5" type="ORF">A3843_08205</name>
</gene>
<protein>
    <submittedName>
        <fullName evidence="5">XRE family transcriptional regulator</fullName>
    </submittedName>
</protein>
<dbReference type="Pfam" id="PF13556">
    <property type="entry name" value="HTH_30"/>
    <property type="match status" value="1"/>
</dbReference>
<dbReference type="InterPro" id="IPR008599">
    <property type="entry name" value="Diacid_rec"/>
</dbReference>
<dbReference type="Proteomes" id="UP000185783">
    <property type="component" value="Unassembled WGS sequence"/>
</dbReference>
<organism evidence="5 6">
    <name type="scientific">Pseudovibrio exalbescens</name>
    <dbReference type="NCBI Taxonomy" id="197461"/>
    <lineage>
        <taxon>Bacteria</taxon>
        <taxon>Pseudomonadati</taxon>
        <taxon>Pseudomonadota</taxon>
        <taxon>Alphaproteobacteria</taxon>
        <taxon>Hyphomicrobiales</taxon>
        <taxon>Stappiaceae</taxon>
        <taxon>Pseudovibrio</taxon>
    </lineage>
</organism>
<evidence type="ECO:0000259" key="4">
    <source>
        <dbReference type="Pfam" id="PF17853"/>
    </source>
</evidence>
<dbReference type="InterPro" id="IPR025736">
    <property type="entry name" value="PucR_C-HTH_dom"/>
</dbReference>
<dbReference type="OrthoDB" id="9792148at2"/>
<feature type="domain" description="CdaR GGDEF-like" evidence="4">
    <location>
        <begin position="163"/>
        <end position="291"/>
    </location>
</feature>
<evidence type="ECO:0000259" key="3">
    <source>
        <dbReference type="Pfam" id="PF13556"/>
    </source>
</evidence>
<sequence>MGHTTLSELGLERVGHTEKTQINSSIARQIVDRAMKIIPFSVNVMDGNGLIIGSGDPTRLHQRHEGALLAINDNRTVEIDQATAQHLTGVRPGVNIPILFQEAPIGVVGISGQPEKVRRYAELVKMAAELIIEQAALMNHVEWDKRHREELVLQLVQGPDLHEMHLRTIAERLGIDLSQPRIASIVRVLPAPGQELSLDHLQRLVHLLEFPERNNLVGISSVARNEVIVLKPITLNRTGWSQELERERVAKLMERVRRETDFEIRIALGGFYQGLSGLSQSYETAKATLEAVSDADAEKSGHVLFYQDHTLAVLINGLSGRKWRGAELRRPMRALEGKDVLLETLACFFRNNEDHISVCAELGIHRNSLRYRLKRIEEETGLNFSNIGDKTRLYLAMLHQG</sequence>
<dbReference type="InterPro" id="IPR051448">
    <property type="entry name" value="CdaR-like_regulators"/>
</dbReference>
<dbReference type="RefSeq" id="WP_051268925.1">
    <property type="nucleotide sequence ID" value="NZ_LVVZ01000014.1"/>
</dbReference>
<dbReference type="PANTHER" id="PTHR33744:SF15">
    <property type="entry name" value="CARBOHYDRATE DIACID REGULATOR"/>
    <property type="match status" value="1"/>
</dbReference>
<comment type="caution">
    <text evidence="5">The sequence shown here is derived from an EMBL/GenBank/DDBJ whole genome shotgun (WGS) entry which is preliminary data.</text>
</comment>
<reference evidence="5 6" key="1">
    <citation type="submission" date="2016-03" db="EMBL/GenBank/DDBJ databases">
        <title>Genome sequence of Nesiotobacter sp. nov., a moderately halophilic alphaproteobacterium isolated from the Yellow Sea, China.</title>
        <authorList>
            <person name="Zhang G."/>
            <person name="Zhang R."/>
        </authorList>
    </citation>
    <scope>NUCLEOTIDE SEQUENCE [LARGE SCALE GENOMIC DNA]</scope>
    <source>
        <strain evidence="5 6">WB1-6</strain>
    </source>
</reference>
<feature type="domain" description="PucR C-terminal helix-turn-helix" evidence="3">
    <location>
        <begin position="341"/>
        <end position="397"/>
    </location>
</feature>
<evidence type="ECO:0000313" key="6">
    <source>
        <dbReference type="Proteomes" id="UP000185783"/>
    </source>
</evidence>
<evidence type="ECO:0000256" key="1">
    <source>
        <dbReference type="ARBA" id="ARBA00006754"/>
    </source>
</evidence>
<comment type="similarity">
    <text evidence="1">Belongs to the CdaR family.</text>
</comment>